<dbReference type="AlphaFoldDB" id="A0A2U3LQI6"/>
<proteinExistence type="predicted"/>
<feature type="domain" description="MurNAc-LAA" evidence="1">
    <location>
        <begin position="1"/>
        <end position="38"/>
    </location>
</feature>
<dbReference type="EMBL" id="OMOF01000712">
    <property type="protein sequence ID" value="SPF54160.1"/>
    <property type="molecule type" value="Genomic_DNA"/>
</dbReference>
<accession>A0A2U3LQI6</accession>
<reference evidence="3" key="1">
    <citation type="submission" date="2018-02" db="EMBL/GenBank/DDBJ databases">
        <authorList>
            <person name="Hausmann B."/>
        </authorList>
    </citation>
    <scope>NUCLEOTIDE SEQUENCE [LARGE SCALE GENOMIC DNA]</scope>
    <source>
        <strain evidence="3">Peat soil MAG SbF1</strain>
    </source>
</reference>
<dbReference type="Proteomes" id="UP000238916">
    <property type="component" value="Unassembled WGS sequence"/>
</dbReference>
<evidence type="ECO:0000259" key="1">
    <source>
        <dbReference type="Pfam" id="PF01520"/>
    </source>
</evidence>
<dbReference type="InterPro" id="IPR002508">
    <property type="entry name" value="MurNAc-LAA_cat"/>
</dbReference>
<evidence type="ECO:0000313" key="3">
    <source>
        <dbReference type="Proteomes" id="UP000238916"/>
    </source>
</evidence>
<dbReference type="Pfam" id="PF01520">
    <property type="entry name" value="Amidase_3"/>
    <property type="match status" value="1"/>
</dbReference>
<dbReference type="GO" id="GO:0008745">
    <property type="term" value="F:N-acetylmuramoyl-L-alanine amidase activity"/>
    <property type="evidence" value="ECO:0007669"/>
    <property type="project" value="InterPro"/>
</dbReference>
<dbReference type="GO" id="GO:0009253">
    <property type="term" value="P:peptidoglycan catabolic process"/>
    <property type="evidence" value="ECO:0007669"/>
    <property type="project" value="InterPro"/>
</dbReference>
<dbReference type="SUPFAM" id="SSF53187">
    <property type="entry name" value="Zn-dependent exopeptidases"/>
    <property type="match status" value="1"/>
</dbReference>
<name>A0A2U3LQI6_9FIRM</name>
<protein>
    <recommendedName>
        <fullName evidence="1">MurNAc-LAA domain-containing protein</fullName>
    </recommendedName>
</protein>
<evidence type="ECO:0000313" key="2">
    <source>
        <dbReference type="EMBL" id="SPF54160.1"/>
    </source>
</evidence>
<sequence length="44" mass="4971">MPAVIVEVGYLSSLKEQKKLQQTWYQEQLSRAIAKGIASYFGLP</sequence>
<dbReference type="Gene3D" id="3.40.630.40">
    <property type="entry name" value="Zn-dependent exopeptidases"/>
    <property type="match status" value="1"/>
</dbReference>
<organism evidence="2 3">
    <name type="scientific">Candidatus Desulfosporosinus infrequens</name>
    <dbReference type="NCBI Taxonomy" id="2043169"/>
    <lineage>
        <taxon>Bacteria</taxon>
        <taxon>Bacillati</taxon>
        <taxon>Bacillota</taxon>
        <taxon>Clostridia</taxon>
        <taxon>Eubacteriales</taxon>
        <taxon>Desulfitobacteriaceae</taxon>
        <taxon>Desulfosporosinus</taxon>
    </lineage>
</organism>
<gene>
    <name evidence="2" type="ORF">SBF1_740001</name>
</gene>